<keyword evidence="4 8" id="KW-0418">Kinase</keyword>
<dbReference type="PRINTS" id="PR00344">
    <property type="entry name" value="BCTRLSENSOR"/>
</dbReference>
<evidence type="ECO:0000256" key="3">
    <source>
        <dbReference type="ARBA" id="ARBA00022553"/>
    </source>
</evidence>
<dbReference type="GO" id="GO:0000155">
    <property type="term" value="F:phosphorelay sensor kinase activity"/>
    <property type="evidence" value="ECO:0007669"/>
    <property type="project" value="InterPro"/>
</dbReference>
<dbReference type="PROSITE" id="PS50109">
    <property type="entry name" value="HIS_KIN"/>
    <property type="match status" value="1"/>
</dbReference>
<dbReference type="AlphaFoldDB" id="A0A1Z4JPY8"/>
<dbReference type="Gene3D" id="1.10.287.130">
    <property type="match status" value="1"/>
</dbReference>
<gene>
    <name evidence="8" type="ORF">NIES2135_57190</name>
</gene>
<protein>
    <recommendedName>
        <fullName evidence="2">histidine kinase</fullName>
        <ecNumber evidence="2">2.7.13.3</ecNumber>
    </recommendedName>
</protein>
<dbReference type="InterPro" id="IPR005467">
    <property type="entry name" value="His_kinase_dom"/>
</dbReference>
<evidence type="ECO:0000259" key="7">
    <source>
        <dbReference type="PROSITE" id="PS50109"/>
    </source>
</evidence>
<sequence>MANEDYQLRHLRSTLSKMEIALSAVKECIVWTDGKGRIKWCNEALEVLLGQPRLMLLSASLAHKLPLWLEGEAVEMSQHPVTIALETHQRGTQCYEFQASEQTHILEISWAFVEIDQQGILEHEEGSVLVLRDVTQQYLAERQLQGSKKHLEEQVAQRTQELRETNTRLQRESEQLQRLLRELQDTQAQLIQAEKMSSLGQLVAGVAHEINNPVSFIYGNLSHLQGYIADILHILHLYQQHYPNPVIEIQEASDDADLDFIQIDLLKILDSMQIGTDRIQEIVLSLRNFSRLDEAEFKRVDLHEGIESTLLILQHRLKQQPNRPEIQIVRHYGQLPQVECLAGQLNQVFMNLLSNAIDALEEVSQPQITIQTCVIGDSVEITIADNGSGISETVRAKIFNPFFTTKPIGKGTGMGLSISYQLIVEKHHGKLEYFSREGEGAEFLIRVPIHQRIHSQI</sequence>
<dbReference type="Proteomes" id="UP000217895">
    <property type="component" value="Chromosome"/>
</dbReference>
<name>A0A1Z4JPY8_LEPBY</name>
<accession>A0A1Z4JPY8</accession>
<dbReference type="Gene3D" id="3.30.450.20">
    <property type="entry name" value="PAS domain"/>
    <property type="match status" value="1"/>
</dbReference>
<dbReference type="PANTHER" id="PTHR43065:SF50">
    <property type="entry name" value="HISTIDINE KINASE"/>
    <property type="match status" value="1"/>
</dbReference>
<dbReference type="SMART" id="SM00387">
    <property type="entry name" value="HATPase_c"/>
    <property type="match status" value="1"/>
</dbReference>
<feature type="domain" description="Histidine kinase" evidence="7">
    <location>
        <begin position="205"/>
        <end position="451"/>
    </location>
</feature>
<dbReference type="InterPro" id="IPR003661">
    <property type="entry name" value="HisK_dim/P_dom"/>
</dbReference>
<evidence type="ECO:0000256" key="5">
    <source>
        <dbReference type="ARBA" id="ARBA00023012"/>
    </source>
</evidence>
<dbReference type="Pfam" id="PF02518">
    <property type="entry name" value="HATPase_c"/>
    <property type="match status" value="1"/>
</dbReference>
<reference evidence="8 9" key="1">
    <citation type="submission" date="2017-06" db="EMBL/GenBank/DDBJ databases">
        <title>Genome sequencing of cyanobaciteial culture collection at National Institute for Environmental Studies (NIES).</title>
        <authorList>
            <person name="Hirose Y."/>
            <person name="Shimura Y."/>
            <person name="Fujisawa T."/>
            <person name="Nakamura Y."/>
            <person name="Kawachi M."/>
        </authorList>
    </citation>
    <scope>NUCLEOTIDE SEQUENCE [LARGE SCALE GENOMIC DNA]</scope>
    <source>
        <strain evidence="8 9">NIES-2135</strain>
    </source>
</reference>
<dbReference type="Gene3D" id="3.30.565.10">
    <property type="entry name" value="Histidine kinase-like ATPase, C-terminal domain"/>
    <property type="match status" value="1"/>
</dbReference>
<evidence type="ECO:0000313" key="8">
    <source>
        <dbReference type="EMBL" id="BAY58845.1"/>
    </source>
</evidence>
<dbReference type="InterPro" id="IPR004358">
    <property type="entry name" value="Sig_transdc_His_kin-like_C"/>
</dbReference>
<keyword evidence="3" id="KW-0597">Phosphoprotein</keyword>
<evidence type="ECO:0000256" key="2">
    <source>
        <dbReference type="ARBA" id="ARBA00012438"/>
    </source>
</evidence>
<dbReference type="SUPFAM" id="SSF55874">
    <property type="entry name" value="ATPase domain of HSP90 chaperone/DNA topoisomerase II/histidine kinase"/>
    <property type="match status" value="1"/>
</dbReference>
<keyword evidence="4 8" id="KW-0808">Transferase</keyword>
<dbReference type="SMART" id="SM00388">
    <property type="entry name" value="HisKA"/>
    <property type="match status" value="1"/>
</dbReference>
<dbReference type="InterPro" id="IPR035965">
    <property type="entry name" value="PAS-like_dom_sf"/>
</dbReference>
<dbReference type="InterPro" id="IPR036097">
    <property type="entry name" value="HisK_dim/P_sf"/>
</dbReference>
<keyword evidence="5" id="KW-0902">Two-component regulatory system</keyword>
<evidence type="ECO:0000313" key="9">
    <source>
        <dbReference type="Proteomes" id="UP000217895"/>
    </source>
</evidence>
<evidence type="ECO:0000256" key="1">
    <source>
        <dbReference type="ARBA" id="ARBA00000085"/>
    </source>
</evidence>
<dbReference type="InterPro" id="IPR003594">
    <property type="entry name" value="HATPase_dom"/>
</dbReference>
<keyword evidence="6" id="KW-0175">Coiled coil</keyword>
<proteinExistence type="predicted"/>
<dbReference type="InterPro" id="IPR036890">
    <property type="entry name" value="HATPase_C_sf"/>
</dbReference>
<comment type="catalytic activity">
    <reaction evidence="1">
        <text>ATP + protein L-histidine = ADP + protein N-phospho-L-histidine.</text>
        <dbReference type="EC" id="2.7.13.3"/>
    </reaction>
</comment>
<evidence type="ECO:0000256" key="4">
    <source>
        <dbReference type="ARBA" id="ARBA00022777"/>
    </source>
</evidence>
<dbReference type="PANTHER" id="PTHR43065">
    <property type="entry name" value="SENSOR HISTIDINE KINASE"/>
    <property type="match status" value="1"/>
</dbReference>
<feature type="coiled-coil region" evidence="6">
    <location>
        <begin position="148"/>
        <end position="196"/>
    </location>
</feature>
<dbReference type="EC" id="2.7.13.3" evidence="2"/>
<dbReference type="EMBL" id="AP018203">
    <property type="protein sequence ID" value="BAY58845.1"/>
    <property type="molecule type" value="Genomic_DNA"/>
</dbReference>
<dbReference type="SUPFAM" id="SSF47384">
    <property type="entry name" value="Homodimeric domain of signal transducing histidine kinase"/>
    <property type="match status" value="1"/>
</dbReference>
<dbReference type="CDD" id="cd00082">
    <property type="entry name" value="HisKA"/>
    <property type="match status" value="1"/>
</dbReference>
<keyword evidence="9" id="KW-1185">Reference proteome</keyword>
<evidence type="ECO:0000256" key="6">
    <source>
        <dbReference type="SAM" id="Coils"/>
    </source>
</evidence>
<organism evidence="8 9">
    <name type="scientific">Leptolyngbya boryana NIES-2135</name>
    <dbReference type="NCBI Taxonomy" id="1973484"/>
    <lineage>
        <taxon>Bacteria</taxon>
        <taxon>Bacillati</taxon>
        <taxon>Cyanobacteriota</taxon>
        <taxon>Cyanophyceae</taxon>
        <taxon>Leptolyngbyales</taxon>
        <taxon>Leptolyngbyaceae</taxon>
        <taxon>Leptolyngbya group</taxon>
        <taxon>Leptolyngbya</taxon>
    </lineage>
</organism>
<dbReference type="SUPFAM" id="SSF55785">
    <property type="entry name" value="PYP-like sensor domain (PAS domain)"/>
    <property type="match status" value="1"/>
</dbReference>